<proteinExistence type="predicted"/>
<dbReference type="EMBL" id="MU863733">
    <property type="protein sequence ID" value="KAK4096172.1"/>
    <property type="molecule type" value="Genomic_DNA"/>
</dbReference>
<evidence type="ECO:0000313" key="2">
    <source>
        <dbReference type="EMBL" id="KAK4096172.1"/>
    </source>
</evidence>
<accession>A0AAN6PV49</accession>
<reference evidence="2" key="2">
    <citation type="submission" date="2023-05" db="EMBL/GenBank/DDBJ databases">
        <authorList>
            <consortium name="Lawrence Berkeley National Laboratory"/>
            <person name="Steindorff A."/>
            <person name="Hensen N."/>
            <person name="Bonometti L."/>
            <person name="Westerberg I."/>
            <person name="Brannstrom I.O."/>
            <person name="Guillou S."/>
            <person name="Cros-Aarteil S."/>
            <person name="Calhoun S."/>
            <person name="Haridas S."/>
            <person name="Kuo A."/>
            <person name="Mondo S."/>
            <person name="Pangilinan J."/>
            <person name="Riley R."/>
            <person name="Labutti K."/>
            <person name="Andreopoulos B."/>
            <person name="Lipzen A."/>
            <person name="Chen C."/>
            <person name="Yanf M."/>
            <person name="Daum C."/>
            <person name="Ng V."/>
            <person name="Clum A."/>
            <person name="Ohm R."/>
            <person name="Martin F."/>
            <person name="Silar P."/>
            <person name="Natvig D."/>
            <person name="Lalanne C."/>
            <person name="Gautier V."/>
            <person name="Ament-Velasquez S.L."/>
            <person name="Kruys A."/>
            <person name="Hutchinson M.I."/>
            <person name="Powell A.J."/>
            <person name="Barry K."/>
            <person name="Miller A.N."/>
            <person name="Grigoriev I.V."/>
            <person name="Debuchy R."/>
            <person name="Gladieux P."/>
            <person name="Thoren M.H."/>
            <person name="Johannesson H."/>
        </authorList>
    </citation>
    <scope>NUCLEOTIDE SEQUENCE</scope>
    <source>
        <strain evidence="2">CBS 757.83</strain>
    </source>
</reference>
<name>A0AAN6PV49_9PEZI</name>
<protein>
    <submittedName>
        <fullName evidence="2">Uncharacterized protein</fullName>
    </submittedName>
</protein>
<reference evidence="2" key="1">
    <citation type="journal article" date="2023" name="Mol. Phylogenet. Evol.">
        <title>Genome-scale phylogeny and comparative genomics of the fungal order Sordariales.</title>
        <authorList>
            <person name="Hensen N."/>
            <person name="Bonometti L."/>
            <person name="Westerberg I."/>
            <person name="Brannstrom I.O."/>
            <person name="Guillou S."/>
            <person name="Cros-Aarteil S."/>
            <person name="Calhoun S."/>
            <person name="Haridas S."/>
            <person name="Kuo A."/>
            <person name="Mondo S."/>
            <person name="Pangilinan J."/>
            <person name="Riley R."/>
            <person name="LaButti K."/>
            <person name="Andreopoulos B."/>
            <person name="Lipzen A."/>
            <person name="Chen C."/>
            <person name="Yan M."/>
            <person name="Daum C."/>
            <person name="Ng V."/>
            <person name="Clum A."/>
            <person name="Steindorff A."/>
            <person name="Ohm R.A."/>
            <person name="Martin F."/>
            <person name="Silar P."/>
            <person name="Natvig D.O."/>
            <person name="Lalanne C."/>
            <person name="Gautier V."/>
            <person name="Ament-Velasquez S.L."/>
            <person name="Kruys A."/>
            <person name="Hutchinson M.I."/>
            <person name="Powell A.J."/>
            <person name="Barry K."/>
            <person name="Miller A.N."/>
            <person name="Grigoriev I.V."/>
            <person name="Debuchy R."/>
            <person name="Gladieux P."/>
            <person name="Hiltunen Thoren M."/>
            <person name="Johannesson H."/>
        </authorList>
    </citation>
    <scope>NUCLEOTIDE SEQUENCE</scope>
    <source>
        <strain evidence="2">CBS 757.83</strain>
    </source>
</reference>
<evidence type="ECO:0000313" key="3">
    <source>
        <dbReference type="Proteomes" id="UP001305647"/>
    </source>
</evidence>
<evidence type="ECO:0000256" key="1">
    <source>
        <dbReference type="SAM" id="MobiDB-lite"/>
    </source>
</evidence>
<sequence length="122" mass="13066">MALLTNFGGHRSVVGPCPTISCTQLPLAFPPPHHIAPASHTITTKLPALCAPASQHRKCPSESTGPGSWLDTAGPPPRTWAWGRSQIRRREQQSVRQQILHASVPDWCSSTISPGSRSPACS</sequence>
<feature type="region of interest" description="Disordered" evidence="1">
    <location>
        <begin position="55"/>
        <end position="78"/>
    </location>
</feature>
<gene>
    <name evidence="2" type="ORF">N658DRAFT_55005</name>
</gene>
<organism evidence="2 3">
    <name type="scientific">Parathielavia hyrcaniae</name>
    <dbReference type="NCBI Taxonomy" id="113614"/>
    <lineage>
        <taxon>Eukaryota</taxon>
        <taxon>Fungi</taxon>
        <taxon>Dikarya</taxon>
        <taxon>Ascomycota</taxon>
        <taxon>Pezizomycotina</taxon>
        <taxon>Sordariomycetes</taxon>
        <taxon>Sordariomycetidae</taxon>
        <taxon>Sordariales</taxon>
        <taxon>Chaetomiaceae</taxon>
        <taxon>Parathielavia</taxon>
    </lineage>
</organism>
<keyword evidence="3" id="KW-1185">Reference proteome</keyword>
<dbReference type="AlphaFoldDB" id="A0AAN6PV49"/>
<dbReference type="Proteomes" id="UP001305647">
    <property type="component" value="Unassembled WGS sequence"/>
</dbReference>
<comment type="caution">
    <text evidence="2">The sequence shown here is derived from an EMBL/GenBank/DDBJ whole genome shotgun (WGS) entry which is preliminary data.</text>
</comment>